<evidence type="ECO:0000313" key="11">
    <source>
        <dbReference type="EMBL" id="GBP37643.1"/>
    </source>
</evidence>
<evidence type="ECO:0000256" key="7">
    <source>
        <dbReference type="ARBA" id="ARBA00023170"/>
    </source>
</evidence>
<organism evidence="11 12">
    <name type="scientific">Eumeta variegata</name>
    <name type="common">Bagworm moth</name>
    <name type="synonym">Eumeta japonica</name>
    <dbReference type="NCBI Taxonomy" id="151549"/>
    <lineage>
        <taxon>Eukaryota</taxon>
        <taxon>Metazoa</taxon>
        <taxon>Ecdysozoa</taxon>
        <taxon>Arthropoda</taxon>
        <taxon>Hexapoda</taxon>
        <taxon>Insecta</taxon>
        <taxon>Pterygota</taxon>
        <taxon>Neoptera</taxon>
        <taxon>Endopterygota</taxon>
        <taxon>Lepidoptera</taxon>
        <taxon>Glossata</taxon>
        <taxon>Ditrysia</taxon>
        <taxon>Tineoidea</taxon>
        <taxon>Psychidae</taxon>
        <taxon>Oiketicinae</taxon>
        <taxon>Eumeta</taxon>
    </lineage>
</organism>
<evidence type="ECO:0000256" key="5">
    <source>
        <dbReference type="ARBA" id="ARBA00022989"/>
    </source>
</evidence>
<protein>
    <submittedName>
        <fullName evidence="11">Uncharacterized protein</fullName>
    </submittedName>
</protein>
<keyword evidence="7" id="KW-0675">Receptor</keyword>
<evidence type="ECO:0000256" key="9">
    <source>
        <dbReference type="SAM" id="MobiDB-lite"/>
    </source>
</evidence>
<keyword evidence="4" id="KW-0552">Olfaction</keyword>
<dbReference type="InterPro" id="IPR036397">
    <property type="entry name" value="RNaseH_sf"/>
</dbReference>
<comment type="caution">
    <text evidence="11">The sequence shown here is derived from an EMBL/GenBank/DDBJ whole genome shotgun (WGS) entry which is preliminary data.</text>
</comment>
<dbReference type="Gene3D" id="3.30.420.10">
    <property type="entry name" value="Ribonuclease H-like superfamily/Ribonuclease H"/>
    <property type="match status" value="1"/>
</dbReference>
<feature type="compositionally biased region" description="Basic and acidic residues" evidence="9">
    <location>
        <begin position="375"/>
        <end position="388"/>
    </location>
</feature>
<evidence type="ECO:0000256" key="8">
    <source>
        <dbReference type="ARBA" id="ARBA00023224"/>
    </source>
</evidence>
<dbReference type="Proteomes" id="UP000299102">
    <property type="component" value="Unassembled WGS sequence"/>
</dbReference>
<dbReference type="OrthoDB" id="6678752at2759"/>
<evidence type="ECO:0000256" key="10">
    <source>
        <dbReference type="SAM" id="Phobius"/>
    </source>
</evidence>
<dbReference type="AlphaFoldDB" id="A0A4C1VG97"/>
<dbReference type="GO" id="GO:0007165">
    <property type="term" value="P:signal transduction"/>
    <property type="evidence" value="ECO:0007669"/>
    <property type="project" value="UniProtKB-KW"/>
</dbReference>
<feature type="region of interest" description="Disordered" evidence="9">
    <location>
        <begin position="375"/>
        <end position="411"/>
    </location>
</feature>
<feature type="transmembrane region" description="Helical" evidence="10">
    <location>
        <begin position="281"/>
        <end position="305"/>
    </location>
</feature>
<evidence type="ECO:0000256" key="1">
    <source>
        <dbReference type="ARBA" id="ARBA00004141"/>
    </source>
</evidence>
<keyword evidence="3 10" id="KW-0812">Transmembrane</keyword>
<dbReference type="InterPro" id="IPR004117">
    <property type="entry name" value="7tm6_olfct_rcpt"/>
</dbReference>
<evidence type="ECO:0000313" key="12">
    <source>
        <dbReference type="Proteomes" id="UP000299102"/>
    </source>
</evidence>
<evidence type="ECO:0000256" key="4">
    <source>
        <dbReference type="ARBA" id="ARBA00022725"/>
    </source>
</evidence>
<dbReference type="Pfam" id="PF02949">
    <property type="entry name" value="7tm_6"/>
    <property type="match status" value="1"/>
</dbReference>
<name>A0A4C1VG97_EUMVA</name>
<comment type="subcellular location">
    <subcellularLocation>
        <location evidence="1">Membrane</location>
        <topology evidence="1">Multi-pass membrane protein</topology>
    </subcellularLocation>
</comment>
<keyword evidence="8" id="KW-0807">Transducer</keyword>
<dbReference type="GO" id="GO:0005549">
    <property type="term" value="F:odorant binding"/>
    <property type="evidence" value="ECO:0007669"/>
    <property type="project" value="InterPro"/>
</dbReference>
<evidence type="ECO:0000256" key="3">
    <source>
        <dbReference type="ARBA" id="ARBA00022692"/>
    </source>
</evidence>
<evidence type="ECO:0000256" key="2">
    <source>
        <dbReference type="ARBA" id="ARBA00022606"/>
    </source>
</evidence>
<keyword evidence="2" id="KW-0716">Sensory transduction</keyword>
<reference evidence="11 12" key="1">
    <citation type="journal article" date="2019" name="Commun. Biol.">
        <title>The bagworm genome reveals a unique fibroin gene that provides high tensile strength.</title>
        <authorList>
            <person name="Kono N."/>
            <person name="Nakamura H."/>
            <person name="Ohtoshi R."/>
            <person name="Tomita M."/>
            <person name="Numata K."/>
            <person name="Arakawa K."/>
        </authorList>
    </citation>
    <scope>NUCLEOTIDE SEQUENCE [LARGE SCALE GENOMIC DNA]</scope>
</reference>
<sequence length="411" mass="46924">MRHQPRRPARRSCSNKNELVLFSTLVQFCQGRAEFPKGEHMLVLLKKQPTTCCRPPIGQSPPSTVAPRCNHVVKRSNPCAVEDAVLRVKLSSDGSEPSRYLASEHLNKILTKICKTCSKTLVYIMSYKIIITLEGELSKLLTIAIGNYLTEYFKIICIRGVQRQMSQKCRRAPFRLYPAECRLFAAEQGENYAPVSVLRMDTNDLYLSLAIFQIVGHLYILKNSLTSIPRPKNKTFNEVNDMTISVEMFDNEENKQVYKDISECISHHCMIIRFTDEVSALFGPTIAISYLFHLFGCCLSLLQVLSGVRRYDSLLGGQNIALTDHPSYSTDLAPKYFYLFPSVNNKLRGQRFSSREEAVDAFKMRVLEIPKSEWEKQNTTDRREAGRDVHKKRRTEAFSGGSDILRTRADE</sequence>
<accession>A0A4C1VG97</accession>
<keyword evidence="5 10" id="KW-1133">Transmembrane helix</keyword>
<gene>
    <name evidence="11" type="ORF">EVAR_34680_1</name>
</gene>
<dbReference type="GO" id="GO:0016020">
    <property type="term" value="C:membrane"/>
    <property type="evidence" value="ECO:0007669"/>
    <property type="project" value="UniProtKB-SubCell"/>
</dbReference>
<evidence type="ECO:0000256" key="6">
    <source>
        <dbReference type="ARBA" id="ARBA00023136"/>
    </source>
</evidence>
<keyword evidence="6 10" id="KW-0472">Membrane</keyword>
<dbReference type="GO" id="GO:0003676">
    <property type="term" value="F:nucleic acid binding"/>
    <property type="evidence" value="ECO:0007669"/>
    <property type="project" value="InterPro"/>
</dbReference>
<keyword evidence="12" id="KW-1185">Reference proteome</keyword>
<proteinExistence type="predicted"/>
<dbReference type="GO" id="GO:0004984">
    <property type="term" value="F:olfactory receptor activity"/>
    <property type="evidence" value="ECO:0007669"/>
    <property type="project" value="InterPro"/>
</dbReference>
<dbReference type="EMBL" id="BGZK01000336">
    <property type="protein sequence ID" value="GBP37643.1"/>
    <property type="molecule type" value="Genomic_DNA"/>
</dbReference>